<evidence type="ECO:0000256" key="4">
    <source>
        <dbReference type="ARBA" id="ARBA00023002"/>
    </source>
</evidence>
<proteinExistence type="inferred from homology"/>
<evidence type="ECO:0000256" key="1">
    <source>
        <dbReference type="ARBA" id="ARBA00001947"/>
    </source>
</evidence>
<evidence type="ECO:0000256" key="3">
    <source>
        <dbReference type="ARBA" id="ARBA00022833"/>
    </source>
</evidence>
<protein>
    <submittedName>
        <fullName evidence="7">Zinc-dependent alcohol dehydrogenase family protein</fullName>
    </submittedName>
</protein>
<evidence type="ECO:0000313" key="7">
    <source>
        <dbReference type="EMBL" id="NMH97389.1"/>
    </source>
</evidence>
<keyword evidence="2 5" id="KW-0479">Metal-binding</keyword>
<comment type="similarity">
    <text evidence="5">Belongs to the zinc-containing alcohol dehydrogenase family.</text>
</comment>
<dbReference type="InterPro" id="IPR013154">
    <property type="entry name" value="ADH-like_N"/>
</dbReference>
<dbReference type="SUPFAM" id="SSF51735">
    <property type="entry name" value="NAD(P)-binding Rossmann-fold domains"/>
    <property type="match status" value="1"/>
</dbReference>
<dbReference type="EMBL" id="JAAXLA010000011">
    <property type="protein sequence ID" value="NMH97389.1"/>
    <property type="molecule type" value="Genomic_DNA"/>
</dbReference>
<evidence type="ECO:0000259" key="6">
    <source>
        <dbReference type="SMART" id="SM00829"/>
    </source>
</evidence>
<dbReference type="InterPro" id="IPR020843">
    <property type="entry name" value="ER"/>
</dbReference>
<gene>
    <name evidence="7" type="ORF">HF526_08715</name>
</gene>
<keyword evidence="4" id="KW-0560">Oxidoreductase</keyword>
<evidence type="ECO:0000313" key="8">
    <source>
        <dbReference type="Proteomes" id="UP000820669"/>
    </source>
</evidence>
<dbReference type="InterPro" id="IPR002328">
    <property type="entry name" value="ADH_Zn_CS"/>
</dbReference>
<dbReference type="Proteomes" id="UP000820669">
    <property type="component" value="Unassembled WGS sequence"/>
</dbReference>
<dbReference type="InterPro" id="IPR011032">
    <property type="entry name" value="GroES-like_sf"/>
</dbReference>
<name>A0ABX1S759_9PSEU</name>
<evidence type="ECO:0000256" key="5">
    <source>
        <dbReference type="RuleBase" id="RU361277"/>
    </source>
</evidence>
<dbReference type="Pfam" id="PF08240">
    <property type="entry name" value="ADH_N"/>
    <property type="match status" value="1"/>
</dbReference>
<comment type="caution">
    <text evidence="7">The sequence shown here is derived from an EMBL/GenBank/DDBJ whole genome shotgun (WGS) entry which is preliminary data.</text>
</comment>
<dbReference type="InterPro" id="IPR050129">
    <property type="entry name" value="Zn_alcohol_dh"/>
</dbReference>
<keyword evidence="8" id="KW-1185">Reference proteome</keyword>
<evidence type="ECO:0000256" key="2">
    <source>
        <dbReference type="ARBA" id="ARBA00022723"/>
    </source>
</evidence>
<dbReference type="InterPro" id="IPR013149">
    <property type="entry name" value="ADH-like_C"/>
</dbReference>
<organism evidence="7 8">
    <name type="scientific">Pseudonocardia acidicola</name>
    <dbReference type="NCBI Taxonomy" id="2724939"/>
    <lineage>
        <taxon>Bacteria</taxon>
        <taxon>Bacillati</taxon>
        <taxon>Actinomycetota</taxon>
        <taxon>Actinomycetes</taxon>
        <taxon>Pseudonocardiales</taxon>
        <taxon>Pseudonocardiaceae</taxon>
        <taxon>Pseudonocardia</taxon>
    </lineage>
</organism>
<dbReference type="CDD" id="cd08234">
    <property type="entry name" value="threonine_DH_like"/>
    <property type="match status" value="1"/>
</dbReference>
<accession>A0ABX1S759</accession>
<dbReference type="PANTHER" id="PTHR43401">
    <property type="entry name" value="L-THREONINE 3-DEHYDROGENASE"/>
    <property type="match status" value="1"/>
</dbReference>
<reference evidence="7 8" key="1">
    <citation type="submission" date="2020-04" db="EMBL/GenBank/DDBJ databases">
        <authorList>
            <person name="Klaysubun C."/>
            <person name="Duangmal K."/>
            <person name="Lipun K."/>
        </authorList>
    </citation>
    <scope>NUCLEOTIDE SEQUENCE [LARGE SCALE GENOMIC DNA]</scope>
    <source>
        <strain evidence="7 8">K10HN5</strain>
    </source>
</reference>
<keyword evidence="3 5" id="KW-0862">Zinc</keyword>
<dbReference type="PROSITE" id="PS00059">
    <property type="entry name" value="ADH_ZINC"/>
    <property type="match status" value="1"/>
</dbReference>
<dbReference type="RefSeq" id="WP_169380829.1">
    <property type="nucleotide sequence ID" value="NZ_JAAXLA010000011.1"/>
</dbReference>
<dbReference type="PANTHER" id="PTHR43401:SF5">
    <property type="entry name" value="ALCOHOL DEHYDROGENASE-RELATED"/>
    <property type="match status" value="1"/>
</dbReference>
<dbReference type="Gene3D" id="3.90.180.10">
    <property type="entry name" value="Medium-chain alcohol dehydrogenases, catalytic domain"/>
    <property type="match status" value="1"/>
</dbReference>
<dbReference type="SMART" id="SM00829">
    <property type="entry name" value="PKS_ER"/>
    <property type="match status" value="1"/>
</dbReference>
<feature type="domain" description="Enoyl reductase (ER)" evidence="6">
    <location>
        <begin position="10"/>
        <end position="328"/>
    </location>
</feature>
<comment type="cofactor">
    <cofactor evidence="1 5">
        <name>Zn(2+)</name>
        <dbReference type="ChEBI" id="CHEBI:29105"/>
    </cofactor>
</comment>
<dbReference type="InterPro" id="IPR036291">
    <property type="entry name" value="NAD(P)-bd_dom_sf"/>
</dbReference>
<dbReference type="Pfam" id="PF00107">
    <property type="entry name" value="ADH_zinc_N"/>
    <property type="match status" value="1"/>
</dbReference>
<dbReference type="Gene3D" id="3.40.50.720">
    <property type="entry name" value="NAD(P)-binding Rossmann-like Domain"/>
    <property type="match status" value="1"/>
</dbReference>
<sequence length="344" mass="36453">MRAIVFEAPGQLAVSEVLDPTPGPKDVVIEVAGVGICGTDIHVFEGHYGGTEFPIIPGHEATGTVVAVGAEVTRLGVGDRVAVDPTLSCGECDYCVNGRYNLCLHWNSMGVTRDNGASAQFLRAPARNTYRLPPEVDLYQASMIEPLSCAMRAFDVLPRRLGEHYLIYGAGTMGLLLAQLAPRAGAATVCVVDPNQSRHELAREVGVETVAASADDLDRDKWDVVIDASGVVAAIEDGLPRVKPGGTFQQFGVSPAEARATYSPISIVRDEVSMVGSAASLNTLGRAVEMFAAGAIRSIPMISHAFALADYAEAMDMFRRGVGGKLQIRPNAAESIELSSVARR</sequence>
<dbReference type="SUPFAM" id="SSF50129">
    <property type="entry name" value="GroES-like"/>
    <property type="match status" value="1"/>
</dbReference>